<evidence type="ECO:0000259" key="1">
    <source>
        <dbReference type="Pfam" id="PF07287"/>
    </source>
</evidence>
<dbReference type="SUPFAM" id="SSF48179">
    <property type="entry name" value="6-phosphogluconate dehydrogenase C-terminal domain-like"/>
    <property type="match status" value="1"/>
</dbReference>
<dbReference type="PANTHER" id="PTHR47585:SF1">
    <property type="entry name" value="DUF1446 DOMAIN-CONTAINING PROTEIN"/>
    <property type="match status" value="1"/>
</dbReference>
<feature type="domain" description="Acyclic terpene utilisation N-terminal" evidence="1">
    <location>
        <begin position="157"/>
        <end position="408"/>
    </location>
</feature>
<gene>
    <name evidence="2" type="ORF">SBOR_4594</name>
</gene>
<dbReference type="InterPro" id="IPR013328">
    <property type="entry name" value="6PGD_dom2"/>
</dbReference>
<dbReference type="AlphaFoldDB" id="W9CGR6"/>
<proteinExistence type="predicted"/>
<evidence type="ECO:0000313" key="2">
    <source>
        <dbReference type="EMBL" id="ESZ95061.1"/>
    </source>
</evidence>
<comment type="caution">
    <text evidence="2">The sequence shown here is derived from an EMBL/GenBank/DDBJ whole genome shotgun (WGS) entry which is preliminary data.</text>
</comment>
<accession>W9CGR6</accession>
<protein>
    <recommendedName>
        <fullName evidence="1">Acyclic terpene utilisation N-terminal domain-containing protein</fullName>
    </recommendedName>
</protein>
<sequence length="675" mass="75434">MKLNYDHSCKCSKADLARPLVPELPNVAFLLGSTPEVNEEPPRLLMFVISLIHSDQELTLFQGDPAYRMYEQLSLGDVDFITGDYLAEMNMAENTEAYRSGKHPGYISTALEGLSQSLELLAEKKTKVIINGGALNPEGLARKVDELAKERGISLNVVIAAAWYWHSWSATDDDSLAGSLIPGHRIECSAYVTGANFSRFTEYDQDVFVDPGFPIAEIEVDGSCTITKHEGTGGNHYLNSDVTAVLDSISVSQVTNNRVKITGIIGLPPPSSTKTAMFYHAGYQCQFLVNATGYGTKEKWSLFERQMKRKLQLTGIEKYFELLEFQTIGVPASNPSTQRSSTTYCRVFAEAHETTTLQCLVKALCEISLQHFSGFHASLDMRTAAPKHFLAYYPALFPQHKLDKQMHIIGRDTQIHSFPCGPSTTIPTINPTLHSTYDTPSPQPLSTFDPTKRIRLADIALARSGDKRANFNCGFFIPTSSNPKLYPWLQNYLSREQIKEMLRAEWEERYVIERVEFPRVLANQPRQRSPHTWRVLLGRQVTDMGEDVSKSSLLKIAGNNCVISFMEVIAEAHVFAEETVVESYSKRLTTGAYAPAATNKVRFDMALAIKDAKYALNCAKNVGAKLQVSEVALENLEAAFKMKRPWIAVLCMRTIRQAAGLDFYTDLCRKRDGLL</sequence>
<dbReference type="OrthoDB" id="10265871at2759"/>
<dbReference type="InterPro" id="IPR010839">
    <property type="entry name" value="AtuA_N"/>
</dbReference>
<keyword evidence="3" id="KW-1185">Reference proteome</keyword>
<dbReference type="Pfam" id="PF07287">
    <property type="entry name" value="AtuA"/>
    <property type="match status" value="1"/>
</dbReference>
<dbReference type="Gene3D" id="1.10.1040.10">
    <property type="entry name" value="N-(1-d-carboxylethyl)-l-norvaline Dehydrogenase, domain 2"/>
    <property type="match status" value="1"/>
</dbReference>
<name>W9CGR6_SCLBF</name>
<dbReference type="InterPro" id="IPR008927">
    <property type="entry name" value="6-PGluconate_DH-like_C_sf"/>
</dbReference>
<evidence type="ECO:0000313" key="3">
    <source>
        <dbReference type="Proteomes" id="UP000019487"/>
    </source>
</evidence>
<dbReference type="EMBL" id="AYSA01000212">
    <property type="protein sequence ID" value="ESZ95061.1"/>
    <property type="molecule type" value="Genomic_DNA"/>
</dbReference>
<organism evidence="2 3">
    <name type="scientific">Sclerotinia borealis (strain F-4128)</name>
    <dbReference type="NCBI Taxonomy" id="1432307"/>
    <lineage>
        <taxon>Eukaryota</taxon>
        <taxon>Fungi</taxon>
        <taxon>Dikarya</taxon>
        <taxon>Ascomycota</taxon>
        <taxon>Pezizomycotina</taxon>
        <taxon>Leotiomycetes</taxon>
        <taxon>Helotiales</taxon>
        <taxon>Sclerotiniaceae</taxon>
        <taxon>Sclerotinia</taxon>
    </lineage>
</organism>
<reference evidence="2 3" key="1">
    <citation type="journal article" date="2014" name="Genome Announc.">
        <title>Draft genome sequence of Sclerotinia borealis, a psychrophilic plant pathogenic fungus.</title>
        <authorList>
            <person name="Mardanov A.V."/>
            <person name="Beletsky A.V."/>
            <person name="Kadnikov V.V."/>
            <person name="Ignatov A.N."/>
            <person name="Ravin N.V."/>
        </authorList>
    </citation>
    <scope>NUCLEOTIDE SEQUENCE [LARGE SCALE GENOMIC DNA]</scope>
    <source>
        <strain evidence="3">F-4157</strain>
    </source>
</reference>
<dbReference type="PANTHER" id="PTHR47585">
    <property type="match status" value="1"/>
</dbReference>
<dbReference type="HOGENOM" id="CLU_407186_0_0_1"/>
<dbReference type="Proteomes" id="UP000019487">
    <property type="component" value="Unassembled WGS sequence"/>
</dbReference>